<name>A0ABX5CMX5_9ALTE</name>
<organism evidence="1 2">
    <name type="scientific">Alteromonas gracilis</name>
    <dbReference type="NCBI Taxonomy" id="1479524"/>
    <lineage>
        <taxon>Bacteria</taxon>
        <taxon>Pseudomonadati</taxon>
        <taxon>Pseudomonadota</taxon>
        <taxon>Gammaproteobacteria</taxon>
        <taxon>Alteromonadales</taxon>
        <taxon>Alteromonadaceae</taxon>
        <taxon>Alteromonas/Salinimonas group</taxon>
        <taxon>Alteromonas</taxon>
    </lineage>
</organism>
<evidence type="ECO:0000313" key="1">
    <source>
        <dbReference type="EMBL" id="PRO68894.1"/>
    </source>
</evidence>
<keyword evidence="2" id="KW-1185">Reference proteome</keyword>
<proteinExistence type="predicted"/>
<dbReference type="EMBL" id="PVNO01000025">
    <property type="protein sequence ID" value="PRO68894.1"/>
    <property type="molecule type" value="Genomic_DNA"/>
</dbReference>
<reference evidence="2" key="1">
    <citation type="journal article" date="2020" name="Int. J. Syst. Evol. Microbiol.">
        <title>Alteromonas alba sp. nov., a marine bacterium isolated from the seawater of the West Pacific Ocean.</title>
        <authorList>
            <person name="Sun C."/>
            <person name="Wu Y.-H."/>
            <person name="Xamxidin M."/>
            <person name="Cheng H."/>
            <person name="Xu X.-W."/>
        </authorList>
    </citation>
    <scope>NUCLEOTIDE SEQUENCE [LARGE SCALE GENOMIC DNA]</scope>
    <source>
        <strain evidence="2">9a2</strain>
    </source>
</reference>
<comment type="caution">
    <text evidence="1">The sequence shown here is derived from an EMBL/GenBank/DDBJ whole genome shotgun (WGS) entry which is preliminary data.</text>
</comment>
<evidence type="ECO:0000313" key="2">
    <source>
        <dbReference type="Proteomes" id="UP000239539"/>
    </source>
</evidence>
<protein>
    <submittedName>
        <fullName evidence="1">Uncharacterized protein</fullName>
    </submittedName>
</protein>
<sequence>MYAASADAINEKLPNSLHVISQCLGTSIELALKAFLRSHGYSEKQLRKLGHDLPALLEQACEQGLLYTGSRKFVLTVTGHNYKDRLFSYPENAMMNIIEPLRLRQLADELIREVYVYMYGIKKFEQSKQEQGLYISSEYVEEACAISWKYTNK</sequence>
<dbReference type="Proteomes" id="UP000239539">
    <property type="component" value="Unassembled WGS sequence"/>
</dbReference>
<gene>
    <name evidence="1" type="ORF">C6Y39_10045</name>
</gene>
<accession>A0ABX5CMX5</accession>